<evidence type="ECO:0000313" key="11">
    <source>
        <dbReference type="Proteomes" id="UP001497516"/>
    </source>
</evidence>
<dbReference type="InterPro" id="IPR001471">
    <property type="entry name" value="AP2/ERF_dom"/>
</dbReference>
<dbReference type="FunFam" id="3.30.730.10:FF:000001">
    <property type="entry name" value="Ethylene-responsive transcription factor 2"/>
    <property type="match status" value="1"/>
</dbReference>
<dbReference type="PANTHER" id="PTHR31985:SF130">
    <property type="entry name" value="ETHYLENE-RESPONSIVE TRANSCRIPTION FACTOR ERF034"/>
    <property type="match status" value="1"/>
</dbReference>
<protein>
    <recommendedName>
        <fullName evidence="9">AP2/ERF domain-containing protein</fullName>
    </recommendedName>
</protein>
<dbReference type="Proteomes" id="UP001497516">
    <property type="component" value="Chromosome 3"/>
</dbReference>
<evidence type="ECO:0000256" key="2">
    <source>
        <dbReference type="ARBA" id="ARBA00023015"/>
    </source>
</evidence>
<comment type="similarity">
    <text evidence="7">Belongs to the AP2/ERF transcription factor family. ERF subfamily.</text>
</comment>
<dbReference type="EMBL" id="OZ034816">
    <property type="protein sequence ID" value="CAL1378222.1"/>
    <property type="molecule type" value="Genomic_DNA"/>
</dbReference>
<keyword evidence="5" id="KW-0804">Transcription</keyword>
<dbReference type="InterPro" id="IPR016177">
    <property type="entry name" value="DNA-bd_dom_sf"/>
</dbReference>
<keyword evidence="4" id="KW-0010">Activator</keyword>
<dbReference type="GO" id="GO:0003700">
    <property type="term" value="F:DNA-binding transcription factor activity"/>
    <property type="evidence" value="ECO:0007669"/>
    <property type="project" value="InterPro"/>
</dbReference>
<dbReference type="AlphaFoldDB" id="A0AAV2DXD0"/>
<evidence type="ECO:0000256" key="5">
    <source>
        <dbReference type="ARBA" id="ARBA00023163"/>
    </source>
</evidence>
<keyword evidence="3" id="KW-0238">DNA-binding</keyword>
<dbReference type="Pfam" id="PF00847">
    <property type="entry name" value="AP2"/>
    <property type="match status" value="1"/>
</dbReference>
<keyword evidence="11" id="KW-1185">Reference proteome</keyword>
<sequence length="279" mass="29708">MAEDSSSSSSSTTTTNLHSNNHSPASSSSSSSSSSTSPSAVEPSRPQKSGSRKKRAVSDHGHCCNSSCIKRSSAAQLRSDDENIQRALSSNSADVAPTREYRGVRKRSWGKYVSEIRQPRKKSRIWLGTFPTAEMAARAHDVAAITVKGDSAILNFPHLADCLPRPASSSPQDIQEAAAKAAAMVELDSPPTIAVTEAATTTEEEAEEEEEDELGEIVELPNLEGSFPFEWPAMEEFVYCYYPPAGLEWDSSVISGEAAGASALGLVAENSGVFGTVTF</sequence>
<evidence type="ECO:0000256" key="7">
    <source>
        <dbReference type="ARBA" id="ARBA00024343"/>
    </source>
</evidence>
<dbReference type="SMART" id="SM00380">
    <property type="entry name" value="AP2"/>
    <property type="match status" value="1"/>
</dbReference>
<comment type="subcellular location">
    <subcellularLocation>
        <location evidence="1">Nucleus</location>
    </subcellularLocation>
</comment>
<dbReference type="GO" id="GO:0003677">
    <property type="term" value="F:DNA binding"/>
    <property type="evidence" value="ECO:0007669"/>
    <property type="project" value="UniProtKB-KW"/>
</dbReference>
<dbReference type="SUPFAM" id="SSF54171">
    <property type="entry name" value="DNA-binding domain"/>
    <property type="match status" value="1"/>
</dbReference>
<evidence type="ECO:0000256" key="1">
    <source>
        <dbReference type="ARBA" id="ARBA00004123"/>
    </source>
</evidence>
<keyword evidence="2" id="KW-0805">Transcription regulation</keyword>
<evidence type="ECO:0000256" key="6">
    <source>
        <dbReference type="ARBA" id="ARBA00023242"/>
    </source>
</evidence>
<keyword evidence="6" id="KW-0539">Nucleus</keyword>
<feature type="region of interest" description="Disordered" evidence="8">
    <location>
        <begin position="1"/>
        <end position="63"/>
    </location>
</feature>
<evidence type="ECO:0000256" key="3">
    <source>
        <dbReference type="ARBA" id="ARBA00023125"/>
    </source>
</evidence>
<dbReference type="PANTHER" id="PTHR31985">
    <property type="entry name" value="ETHYLENE-RESPONSIVE TRANSCRIPTION FACTOR ERF042-RELATED"/>
    <property type="match status" value="1"/>
</dbReference>
<feature type="compositionally biased region" description="Low complexity" evidence="8">
    <location>
        <begin position="1"/>
        <end position="40"/>
    </location>
</feature>
<reference evidence="10 11" key="1">
    <citation type="submission" date="2024-04" db="EMBL/GenBank/DDBJ databases">
        <authorList>
            <person name="Fracassetti M."/>
        </authorList>
    </citation>
    <scope>NUCLEOTIDE SEQUENCE [LARGE SCALE GENOMIC DNA]</scope>
</reference>
<proteinExistence type="inferred from homology"/>
<organism evidence="10 11">
    <name type="scientific">Linum trigynum</name>
    <dbReference type="NCBI Taxonomy" id="586398"/>
    <lineage>
        <taxon>Eukaryota</taxon>
        <taxon>Viridiplantae</taxon>
        <taxon>Streptophyta</taxon>
        <taxon>Embryophyta</taxon>
        <taxon>Tracheophyta</taxon>
        <taxon>Spermatophyta</taxon>
        <taxon>Magnoliopsida</taxon>
        <taxon>eudicotyledons</taxon>
        <taxon>Gunneridae</taxon>
        <taxon>Pentapetalae</taxon>
        <taxon>rosids</taxon>
        <taxon>fabids</taxon>
        <taxon>Malpighiales</taxon>
        <taxon>Linaceae</taxon>
        <taxon>Linum</taxon>
    </lineage>
</organism>
<dbReference type="InterPro" id="IPR051032">
    <property type="entry name" value="AP2/ERF_TF_ERF_subfamily"/>
</dbReference>
<evidence type="ECO:0000259" key="9">
    <source>
        <dbReference type="PROSITE" id="PS51032"/>
    </source>
</evidence>
<dbReference type="Gene3D" id="3.30.730.10">
    <property type="entry name" value="AP2/ERF domain"/>
    <property type="match status" value="1"/>
</dbReference>
<name>A0AAV2DXD0_9ROSI</name>
<evidence type="ECO:0000313" key="10">
    <source>
        <dbReference type="EMBL" id="CAL1378222.1"/>
    </source>
</evidence>
<feature type="domain" description="AP2/ERF" evidence="9">
    <location>
        <begin position="100"/>
        <end position="157"/>
    </location>
</feature>
<evidence type="ECO:0000256" key="4">
    <source>
        <dbReference type="ARBA" id="ARBA00023159"/>
    </source>
</evidence>
<accession>A0AAV2DXD0</accession>
<dbReference type="GO" id="GO:0005634">
    <property type="term" value="C:nucleus"/>
    <property type="evidence" value="ECO:0007669"/>
    <property type="project" value="UniProtKB-SubCell"/>
</dbReference>
<dbReference type="PRINTS" id="PR00367">
    <property type="entry name" value="ETHRSPELEMNT"/>
</dbReference>
<evidence type="ECO:0000256" key="8">
    <source>
        <dbReference type="SAM" id="MobiDB-lite"/>
    </source>
</evidence>
<dbReference type="CDD" id="cd00018">
    <property type="entry name" value="AP2"/>
    <property type="match status" value="1"/>
</dbReference>
<dbReference type="PROSITE" id="PS51032">
    <property type="entry name" value="AP2_ERF"/>
    <property type="match status" value="1"/>
</dbReference>
<dbReference type="InterPro" id="IPR036955">
    <property type="entry name" value="AP2/ERF_dom_sf"/>
</dbReference>
<gene>
    <name evidence="10" type="ORF">LTRI10_LOCUS19821</name>
</gene>